<dbReference type="PANTHER" id="PTHR33175">
    <property type="entry name" value="DNA-BINDING PROTEIN HU"/>
    <property type="match status" value="1"/>
</dbReference>
<dbReference type="SMART" id="SM00411">
    <property type="entry name" value="BHL"/>
    <property type="match status" value="1"/>
</dbReference>
<comment type="caution">
    <text evidence="5">The sequence shown here is derived from an EMBL/GenBank/DDBJ whole genome shotgun (WGS) entry which is preliminary data.</text>
</comment>
<dbReference type="InterPro" id="IPR000119">
    <property type="entry name" value="Hist_DNA-bd"/>
</dbReference>
<reference evidence="5 6" key="1">
    <citation type="journal article" date="2021" name="Sci. Rep.">
        <title>The distribution of antibiotic resistance genes in chicken gut microbiota commensals.</title>
        <authorList>
            <person name="Juricova H."/>
            <person name="Matiasovicova J."/>
            <person name="Kubasova T."/>
            <person name="Cejkova D."/>
            <person name="Rychlik I."/>
        </authorList>
    </citation>
    <scope>NUCLEOTIDE SEQUENCE [LARGE SCALE GENOMIC DNA]</scope>
    <source>
        <strain evidence="5 6">An562</strain>
    </source>
</reference>
<dbReference type="PRINTS" id="PR01727">
    <property type="entry name" value="DNABINDINGHU"/>
</dbReference>
<keyword evidence="6" id="KW-1185">Reference proteome</keyword>
<dbReference type="InterPro" id="IPR020816">
    <property type="entry name" value="Histone-like_DNA-bd_CS"/>
</dbReference>
<evidence type="ECO:0000313" key="5">
    <source>
        <dbReference type="EMBL" id="MBM6928427.1"/>
    </source>
</evidence>
<evidence type="ECO:0000256" key="3">
    <source>
        <dbReference type="ARBA" id="ARBA00023125"/>
    </source>
</evidence>
<gene>
    <name evidence="5" type="ORF">H5985_03990</name>
</gene>
<dbReference type="PANTHER" id="PTHR33175:SF3">
    <property type="entry name" value="DNA-BINDING PROTEIN HU-BETA"/>
    <property type="match status" value="1"/>
</dbReference>
<keyword evidence="2" id="KW-0226">DNA condensation</keyword>
<dbReference type="Pfam" id="PF00216">
    <property type="entry name" value="Bac_DNA_binding"/>
    <property type="match status" value="1"/>
</dbReference>
<dbReference type="Proteomes" id="UP000777002">
    <property type="component" value="Unassembled WGS sequence"/>
</dbReference>
<dbReference type="PROSITE" id="PS00045">
    <property type="entry name" value="HISTONE_LIKE"/>
    <property type="match status" value="1"/>
</dbReference>
<dbReference type="InterPro" id="IPR010992">
    <property type="entry name" value="IHF-like_DNA-bd_dom_sf"/>
</dbReference>
<protein>
    <submittedName>
        <fullName evidence="5">HU family DNA-binding protein</fullName>
    </submittedName>
</protein>
<dbReference type="Gene3D" id="4.10.520.10">
    <property type="entry name" value="IHF-like DNA-binding proteins"/>
    <property type="match status" value="1"/>
</dbReference>
<proteinExistence type="inferred from homology"/>
<sequence>MNKQELIAIVAEENELSKAQAGRVVDSVFDAIVKAVAKGDGFQLIGFGTFKAVKRAAREGRNPSNGETIKIPATTLPKFTAGAAFKAAVASKKKCCKR</sequence>
<dbReference type="GO" id="GO:0003677">
    <property type="term" value="F:DNA binding"/>
    <property type="evidence" value="ECO:0007669"/>
    <property type="project" value="UniProtKB-KW"/>
</dbReference>
<name>A0ABS2GU46_9BURK</name>
<evidence type="ECO:0000256" key="1">
    <source>
        <dbReference type="ARBA" id="ARBA00010529"/>
    </source>
</evidence>
<evidence type="ECO:0000256" key="4">
    <source>
        <dbReference type="RuleBase" id="RU003939"/>
    </source>
</evidence>
<dbReference type="CDD" id="cd13831">
    <property type="entry name" value="HU"/>
    <property type="match status" value="1"/>
</dbReference>
<keyword evidence="3 5" id="KW-0238">DNA-binding</keyword>
<comment type="similarity">
    <text evidence="1 4">Belongs to the bacterial histone-like protein family.</text>
</comment>
<dbReference type="EMBL" id="JACJKX010000005">
    <property type="protein sequence ID" value="MBM6928427.1"/>
    <property type="molecule type" value="Genomic_DNA"/>
</dbReference>
<dbReference type="RefSeq" id="WP_205050023.1">
    <property type="nucleotide sequence ID" value="NZ_JACJKX010000005.1"/>
</dbReference>
<evidence type="ECO:0000313" key="6">
    <source>
        <dbReference type="Proteomes" id="UP000777002"/>
    </source>
</evidence>
<accession>A0ABS2GU46</accession>
<organism evidence="5 6">
    <name type="scientific">Parasutterella secunda</name>
    <dbReference type="NCBI Taxonomy" id="626947"/>
    <lineage>
        <taxon>Bacteria</taxon>
        <taxon>Pseudomonadati</taxon>
        <taxon>Pseudomonadota</taxon>
        <taxon>Betaproteobacteria</taxon>
        <taxon>Burkholderiales</taxon>
        <taxon>Sutterellaceae</taxon>
        <taxon>Parasutterella</taxon>
    </lineage>
</organism>
<dbReference type="SUPFAM" id="SSF47729">
    <property type="entry name" value="IHF-like DNA-binding proteins"/>
    <property type="match status" value="1"/>
</dbReference>
<evidence type="ECO:0000256" key="2">
    <source>
        <dbReference type="ARBA" id="ARBA00023067"/>
    </source>
</evidence>